<proteinExistence type="predicted"/>
<sequence length="262" mass="29316">TLDLRLSYDDHGDILYFNVIAIDDTFISVSNSTNRLFKFAVFGSGLKRIRVSATNRPDGSGDTTLSGRMAPFTILAFYVQPNFQRAVFCTVEQVESGPARIMTVTYDPLSTSFLGHVYFRAWDILEPTLERSKILTQRLNDNGETPIITLSDSSISLHDVTFDSSIFAWVASLSGKSDFKTFGMIVKKSNDCDVLVKTTRFTISLRPESYEGLPHLVKPPISPAVPLDQFQSMICNPCSLTTCIWFNSTHLVLSLDMFFTFS</sequence>
<dbReference type="EMBL" id="HACM01002789">
    <property type="protein sequence ID" value="CRZ03231.1"/>
    <property type="molecule type" value="Transcribed_RNA"/>
</dbReference>
<reference evidence="1" key="1">
    <citation type="submission" date="2015-04" db="EMBL/GenBank/DDBJ databases">
        <title>The genome sequence of the plant pathogenic Rhizarian Plasmodiophora brassicae reveals insights in its biotrophic life cycle and the origin of chitin synthesis.</title>
        <authorList>
            <person name="Schwelm A."/>
            <person name="Fogelqvist J."/>
            <person name="Knaust A."/>
            <person name="Julke S."/>
            <person name="Lilja T."/>
            <person name="Dhandapani V."/>
            <person name="Bonilla-Rosso G."/>
            <person name="Karlsson M."/>
            <person name="Shevchenko A."/>
            <person name="Choi S.R."/>
            <person name="Kim H.G."/>
            <person name="Park J.Y."/>
            <person name="Lim Y.P."/>
            <person name="Ludwig-Muller J."/>
            <person name="Dixelius C."/>
        </authorList>
    </citation>
    <scope>NUCLEOTIDE SEQUENCE</scope>
    <source>
        <tissue evidence="1">Potato root galls</tissue>
    </source>
</reference>
<evidence type="ECO:0000313" key="1">
    <source>
        <dbReference type="EMBL" id="CRZ03231.1"/>
    </source>
</evidence>
<accession>A0A0H5QPD3</accession>
<organism evidence="1">
    <name type="scientific">Spongospora subterranea</name>
    <dbReference type="NCBI Taxonomy" id="70186"/>
    <lineage>
        <taxon>Eukaryota</taxon>
        <taxon>Sar</taxon>
        <taxon>Rhizaria</taxon>
        <taxon>Endomyxa</taxon>
        <taxon>Phytomyxea</taxon>
        <taxon>Plasmodiophorida</taxon>
        <taxon>Plasmodiophoridae</taxon>
        <taxon>Spongospora</taxon>
    </lineage>
</organism>
<dbReference type="AlphaFoldDB" id="A0A0H5QPD3"/>
<protein>
    <submittedName>
        <fullName evidence="1">Uncharacterized protein</fullName>
    </submittedName>
</protein>
<name>A0A0H5QPD3_9EUKA</name>
<dbReference type="EMBL" id="HACM01002795">
    <property type="protein sequence ID" value="CRZ03237.1"/>
    <property type="molecule type" value="Transcribed_RNA"/>
</dbReference>
<feature type="non-terminal residue" evidence="1">
    <location>
        <position position="1"/>
    </location>
</feature>